<dbReference type="KEGG" id="glj:GKIL_3999"/>
<dbReference type="HOGENOM" id="CLU_025996_0_0_3"/>
<keyword evidence="2" id="KW-0808">Transferase</keyword>
<dbReference type="Gene3D" id="3.90.550.10">
    <property type="entry name" value="Spore Coat Polysaccharide Biosynthesis Protein SpsA, Chain A"/>
    <property type="match status" value="1"/>
</dbReference>
<dbReference type="eggNOG" id="COG1216">
    <property type="taxonomic scope" value="Bacteria"/>
</dbReference>
<sequence>MPKVSVIVPVYNVEPYVAAALHSVLDQTYRDFEVIVVDDASPDRSVEICRSFRDPRLRIVQQANRGLAGARNTGIRHARGEYLAFLDSDDLWAATKLQKHVAHLDSHPEVGLSFSRSAFIDGAGQPLNYYQMPRLSGIDAAHLLCRNPVGNGSAPVIRRQTLADIAYPGEREGEPCYFDEQFRQSEDIECWVRIALQTGWQIEGIPEALTFYRVNAGGLSAVLLKQLASWERMIEKTRSYAPELIAAAGNLARAYQLRYLARRAVQLRDGAMAVSLMRRAIATDKRILIEEPRRTLLTALAALVLLAVPADLFNRLEAFGMRRVARQQERIIAASGLSAP</sequence>
<gene>
    <name evidence="2" type="primary">migA</name>
    <name evidence="2" type="ORF">GKIL_3999</name>
</gene>
<dbReference type="SUPFAM" id="SSF53448">
    <property type="entry name" value="Nucleotide-diphospho-sugar transferases"/>
    <property type="match status" value="1"/>
</dbReference>
<dbReference type="InterPro" id="IPR001173">
    <property type="entry name" value="Glyco_trans_2-like"/>
</dbReference>
<dbReference type="CDD" id="cd00761">
    <property type="entry name" value="Glyco_tranf_GTA_type"/>
    <property type="match status" value="1"/>
</dbReference>
<protein>
    <submittedName>
        <fullName evidence="2">Glycosyl transferase family 2</fullName>
    </submittedName>
</protein>
<evidence type="ECO:0000313" key="3">
    <source>
        <dbReference type="Proteomes" id="UP000017396"/>
    </source>
</evidence>
<accession>U5QR99</accession>
<dbReference type="Pfam" id="PF00535">
    <property type="entry name" value="Glycos_transf_2"/>
    <property type="match status" value="1"/>
</dbReference>
<dbReference type="PANTHER" id="PTHR43685:SF2">
    <property type="entry name" value="GLYCOSYLTRANSFERASE 2-LIKE DOMAIN-CONTAINING PROTEIN"/>
    <property type="match status" value="1"/>
</dbReference>
<dbReference type="STRING" id="1183438.GKIL_3999"/>
<dbReference type="Proteomes" id="UP000017396">
    <property type="component" value="Chromosome"/>
</dbReference>
<dbReference type="GO" id="GO:0016740">
    <property type="term" value="F:transferase activity"/>
    <property type="evidence" value="ECO:0007669"/>
    <property type="project" value="UniProtKB-KW"/>
</dbReference>
<dbReference type="AlphaFoldDB" id="U5QR99"/>
<keyword evidence="3" id="KW-1185">Reference proteome</keyword>
<dbReference type="PATRIC" id="fig|1183438.3.peg.3936"/>
<dbReference type="PANTHER" id="PTHR43685">
    <property type="entry name" value="GLYCOSYLTRANSFERASE"/>
    <property type="match status" value="1"/>
</dbReference>
<name>U5QR99_GLOK1</name>
<proteinExistence type="predicted"/>
<dbReference type="InterPro" id="IPR050834">
    <property type="entry name" value="Glycosyltransf_2"/>
</dbReference>
<evidence type="ECO:0000313" key="2">
    <source>
        <dbReference type="EMBL" id="AGY60245.1"/>
    </source>
</evidence>
<reference evidence="2 3" key="1">
    <citation type="journal article" date="2013" name="PLoS ONE">
        <title>Cultivation and Complete Genome Sequencing of Gloeobacter kilaueensis sp. nov., from a Lava Cave in Kilauea Caldera, Hawai'i.</title>
        <authorList>
            <person name="Saw J.H."/>
            <person name="Schatz M."/>
            <person name="Brown M.V."/>
            <person name="Kunkel D.D."/>
            <person name="Foster J.S."/>
            <person name="Shick H."/>
            <person name="Christensen S."/>
            <person name="Hou S."/>
            <person name="Wan X."/>
            <person name="Donachie S.P."/>
        </authorList>
    </citation>
    <scope>NUCLEOTIDE SEQUENCE [LARGE SCALE GENOMIC DNA]</scope>
    <source>
        <strain evidence="3">JS</strain>
    </source>
</reference>
<evidence type="ECO:0000259" key="1">
    <source>
        <dbReference type="Pfam" id="PF00535"/>
    </source>
</evidence>
<dbReference type="InterPro" id="IPR029044">
    <property type="entry name" value="Nucleotide-diphossugar_trans"/>
</dbReference>
<organism evidence="2 3">
    <name type="scientific">Gloeobacter kilaueensis (strain ATCC BAA-2537 / CCAP 1431/1 / ULC 316 / JS1)</name>
    <dbReference type="NCBI Taxonomy" id="1183438"/>
    <lineage>
        <taxon>Bacteria</taxon>
        <taxon>Bacillati</taxon>
        <taxon>Cyanobacteriota</taxon>
        <taxon>Cyanophyceae</taxon>
        <taxon>Gloeobacterales</taxon>
        <taxon>Gloeobacteraceae</taxon>
        <taxon>Gloeobacter</taxon>
    </lineage>
</organism>
<dbReference type="EMBL" id="CP003587">
    <property type="protein sequence ID" value="AGY60245.1"/>
    <property type="molecule type" value="Genomic_DNA"/>
</dbReference>
<dbReference type="OrthoDB" id="455644at2"/>
<feature type="domain" description="Glycosyltransferase 2-like" evidence="1">
    <location>
        <begin position="5"/>
        <end position="129"/>
    </location>
</feature>
<dbReference type="RefSeq" id="WP_023175582.1">
    <property type="nucleotide sequence ID" value="NC_022600.1"/>
</dbReference>